<keyword evidence="2" id="KW-0808">Transferase</keyword>
<dbReference type="PROSITE" id="PS00107">
    <property type="entry name" value="PROTEIN_KINASE_ATP"/>
    <property type="match status" value="1"/>
</dbReference>
<dbReference type="PANTHER" id="PTHR11584">
    <property type="entry name" value="SERINE/THREONINE PROTEIN KINASE"/>
    <property type="match status" value="1"/>
</dbReference>
<keyword evidence="10" id="KW-1185">Reference proteome</keyword>
<keyword evidence="3 6" id="KW-0547">Nucleotide-binding</keyword>
<dbReference type="InterPro" id="IPR008271">
    <property type="entry name" value="Ser/Thr_kinase_AS"/>
</dbReference>
<dbReference type="GO" id="GO:0004674">
    <property type="term" value="F:protein serine/threonine kinase activity"/>
    <property type="evidence" value="ECO:0007669"/>
    <property type="project" value="UniProtKB-KW"/>
</dbReference>
<evidence type="ECO:0000256" key="1">
    <source>
        <dbReference type="ARBA" id="ARBA00022527"/>
    </source>
</evidence>
<dbReference type="RefSeq" id="XP_028885798.1">
    <property type="nucleotide sequence ID" value="XM_029022983.1"/>
</dbReference>
<feature type="region of interest" description="Disordered" evidence="7">
    <location>
        <begin position="467"/>
        <end position="513"/>
    </location>
</feature>
<comment type="caution">
    <text evidence="9">The sequence shown here is derived from an EMBL/GenBank/DDBJ whole genome shotgun (WGS) entry which is preliminary data.</text>
</comment>
<protein>
    <recommendedName>
        <fullName evidence="8">Protein kinase domain-containing protein</fullName>
    </recommendedName>
</protein>
<keyword evidence="4" id="KW-0418">Kinase</keyword>
<evidence type="ECO:0000313" key="10">
    <source>
        <dbReference type="Proteomes" id="UP000192257"/>
    </source>
</evidence>
<keyword evidence="1" id="KW-0723">Serine/threonine-protein kinase</keyword>
<evidence type="ECO:0000256" key="7">
    <source>
        <dbReference type="SAM" id="MobiDB-lite"/>
    </source>
</evidence>
<keyword evidence="5 6" id="KW-0067">ATP-binding</keyword>
<feature type="domain" description="Protein kinase" evidence="8">
    <location>
        <begin position="156"/>
        <end position="408"/>
    </location>
</feature>
<dbReference type="Pfam" id="PF00069">
    <property type="entry name" value="Pkinase"/>
    <property type="match status" value="1"/>
</dbReference>
<feature type="compositionally biased region" description="Acidic residues" evidence="7">
    <location>
        <begin position="490"/>
        <end position="501"/>
    </location>
</feature>
<feature type="compositionally biased region" description="Basic and acidic residues" evidence="7">
    <location>
        <begin position="11"/>
        <end position="23"/>
    </location>
</feature>
<evidence type="ECO:0000313" key="9">
    <source>
        <dbReference type="EMBL" id="ORC91732.1"/>
    </source>
</evidence>
<dbReference type="VEuPathDB" id="TriTrypDB:TM35_000053280"/>
<evidence type="ECO:0000256" key="2">
    <source>
        <dbReference type="ARBA" id="ARBA00022679"/>
    </source>
</evidence>
<sequence length="688" mass="75291">METSVEPPCDPLKDTTDTRKSQDHNSIVEFTDPLPPLPPSPGRSSTNFPAIRQLVNRRVSLTSGGMAEVEELIFSPRSSASRITSVQHITPFKEEISARGSGLHVMTSRTGLSTARSSSISVNSRGSNGWGKSFAYISPSSGDEYSVSRVPRSLCFQRGKIVGSGGFGTVYQAILSDGSLAAIKEMKRDTDAKAIDREVRTLSSLPPHPHCVRYFGSRLSRHHHYIIMEYISGGSIQSLRSSVGRFKESVMQRYARMVLLGLQHLHQNGIIHRDIKGANVLLDEKGYAKIVDFGCCKNLNIPQITLGGGGTPLWMAPEVCRGETATAKSDVWGVGCLCLEMTNDTGVPWSFPAGTNAQGVAYAIASAKNSPPIPSHLSSFAQDFIRSCLQIDAEDRLTVDELLQHKFFSQDLAEQDDENEDVILSREGSLEQYSSHSKIRYARGNVTEKSDNDTNVKIIVSATTSANSSRINNNRKRETARNGEFRLEPATDDDDDYEDTSEGNNDDHYSNGGNYEFKIDTNNFGKRGSLNGMNDTADTIILAIPSPHSIGSPGIVVPHQESLDFDRSNSMNSGLSNTLVIRRGSLNKSDSFERAASTQAVPQSLALPLPQQGIESNEERFSNSLSSIQSSTVHPLAAPIEWESYGSDSVIGGKKSCKKNERRIVQSSTGRHMRHEKHGGFSLLGWFK</sequence>
<dbReference type="GeneID" id="39982763"/>
<name>A0A1X0P484_9TRYP</name>
<dbReference type="InterPro" id="IPR011009">
    <property type="entry name" value="Kinase-like_dom_sf"/>
</dbReference>
<dbReference type="Proteomes" id="UP000192257">
    <property type="component" value="Unassembled WGS sequence"/>
</dbReference>
<evidence type="ECO:0000256" key="4">
    <source>
        <dbReference type="ARBA" id="ARBA00022777"/>
    </source>
</evidence>
<dbReference type="PROSITE" id="PS50011">
    <property type="entry name" value="PROTEIN_KINASE_DOM"/>
    <property type="match status" value="1"/>
</dbReference>
<reference evidence="9 10" key="1">
    <citation type="submission" date="2017-03" db="EMBL/GenBank/DDBJ databases">
        <title>An alternative strategy for trypanosome survival in the mammalian bloodstream revealed through genome and transcriptome analysis of the ubiquitous bovine parasite Trypanosoma (Megatrypanum) theileri.</title>
        <authorList>
            <person name="Kelly S."/>
            <person name="Ivens A."/>
            <person name="Mott A."/>
            <person name="O'Neill E."/>
            <person name="Emms D."/>
            <person name="Macleod O."/>
            <person name="Voorheis P."/>
            <person name="Matthews J."/>
            <person name="Matthews K."/>
            <person name="Carrington M."/>
        </authorList>
    </citation>
    <scope>NUCLEOTIDE SEQUENCE [LARGE SCALE GENOMIC DNA]</scope>
    <source>
        <strain evidence="9">Edinburgh</strain>
    </source>
</reference>
<evidence type="ECO:0000256" key="6">
    <source>
        <dbReference type="PROSITE-ProRule" id="PRU10141"/>
    </source>
</evidence>
<dbReference type="InterPro" id="IPR000719">
    <property type="entry name" value="Prot_kinase_dom"/>
</dbReference>
<feature type="compositionally biased region" description="Basic and acidic residues" evidence="7">
    <location>
        <begin position="475"/>
        <end position="489"/>
    </location>
</feature>
<dbReference type="STRING" id="67003.A0A1X0P484"/>
<evidence type="ECO:0000256" key="3">
    <source>
        <dbReference type="ARBA" id="ARBA00022741"/>
    </source>
</evidence>
<dbReference type="GO" id="GO:0005524">
    <property type="term" value="F:ATP binding"/>
    <property type="evidence" value="ECO:0007669"/>
    <property type="project" value="UniProtKB-UniRule"/>
</dbReference>
<dbReference type="EMBL" id="NBCO01000005">
    <property type="protein sequence ID" value="ORC91732.1"/>
    <property type="molecule type" value="Genomic_DNA"/>
</dbReference>
<feature type="region of interest" description="Disordered" evidence="7">
    <location>
        <begin position="1"/>
        <end position="47"/>
    </location>
</feature>
<gene>
    <name evidence="9" type="ORF">TM35_000053280</name>
</gene>
<proteinExistence type="predicted"/>
<evidence type="ECO:0000256" key="5">
    <source>
        <dbReference type="ARBA" id="ARBA00022840"/>
    </source>
</evidence>
<dbReference type="PROSITE" id="PS00108">
    <property type="entry name" value="PROTEIN_KINASE_ST"/>
    <property type="match status" value="1"/>
</dbReference>
<dbReference type="AlphaFoldDB" id="A0A1X0P484"/>
<organism evidence="9 10">
    <name type="scientific">Trypanosoma theileri</name>
    <dbReference type="NCBI Taxonomy" id="67003"/>
    <lineage>
        <taxon>Eukaryota</taxon>
        <taxon>Discoba</taxon>
        <taxon>Euglenozoa</taxon>
        <taxon>Kinetoplastea</taxon>
        <taxon>Metakinetoplastina</taxon>
        <taxon>Trypanosomatida</taxon>
        <taxon>Trypanosomatidae</taxon>
        <taxon>Trypanosoma</taxon>
    </lineage>
</organism>
<dbReference type="CDD" id="cd06606">
    <property type="entry name" value="STKc_MAPKKK"/>
    <property type="match status" value="1"/>
</dbReference>
<accession>A0A1X0P484</accession>
<dbReference type="SMART" id="SM00220">
    <property type="entry name" value="S_TKc"/>
    <property type="match status" value="1"/>
</dbReference>
<dbReference type="OrthoDB" id="275301at2759"/>
<dbReference type="PANTHER" id="PTHR11584:SF369">
    <property type="entry name" value="MITOGEN-ACTIVATED PROTEIN KINASE KINASE KINASE 19-RELATED"/>
    <property type="match status" value="1"/>
</dbReference>
<dbReference type="Gene3D" id="1.10.510.10">
    <property type="entry name" value="Transferase(Phosphotransferase) domain 1"/>
    <property type="match status" value="1"/>
</dbReference>
<dbReference type="InterPro" id="IPR017441">
    <property type="entry name" value="Protein_kinase_ATP_BS"/>
</dbReference>
<evidence type="ECO:0000259" key="8">
    <source>
        <dbReference type="PROSITE" id="PS50011"/>
    </source>
</evidence>
<feature type="binding site" evidence="6">
    <location>
        <position position="184"/>
    </location>
    <ligand>
        <name>ATP</name>
        <dbReference type="ChEBI" id="CHEBI:30616"/>
    </ligand>
</feature>
<dbReference type="SUPFAM" id="SSF56112">
    <property type="entry name" value="Protein kinase-like (PK-like)"/>
    <property type="match status" value="1"/>
</dbReference>